<gene>
    <name evidence="6" type="ORF">ACMD2_11964</name>
</gene>
<proteinExistence type="predicted"/>
<feature type="region of interest" description="Disordered" evidence="4">
    <location>
        <begin position="237"/>
        <end position="348"/>
    </location>
</feature>
<dbReference type="InterPro" id="IPR001077">
    <property type="entry name" value="COMT_C"/>
</dbReference>
<dbReference type="Gene3D" id="3.40.50.150">
    <property type="entry name" value="Vaccinia Virus protein VP39"/>
    <property type="match status" value="1"/>
</dbReference>
<feature type="domain" description="O-methyltransferase C-terminal" evidence="5">
    <location>
        <begin position="5"/>
        <end position="158"/>
    </location>
</feature>
<dbReference type="GO" id="GO:0008171">
    <property type="term" value="F:O-methyltransferase activity"/>
    <property type="evidence" value="ECO:0007669"/>
    <property type="project" value="InterPro"/>
</dbReference>
<dbReference type="STRING" id="4615.A0A199VFW5"/>
<evidence type="ECO:0000256" key="4">
    <source>
        <dbReference type="SAM" id="MobiDB-lite"/>
    </source>
</evidence>
<keyword evidence="1 6" id="KW-0489">Methyltransferase</keyword>
<evidence type="ECO:0000313" key="7">
    <source>
        <dbReference type="Proteomes" id="UP000092600"/>
    </source>
</evidence>
<evidence type="ECO:0000256" key="3">
    <source>
        <dbReference type="ARBA" id="ARBA00022691"/>
    </source>
</evidence>
<dbReference type="InterPro" id="IPR016461">
    <property type="entry name" value="COMT-like"/>
</dbReference>
<comment type="caution">
    <text evidence="6">The sequence shown here is derived from an EMBL/GenBank/DDBJ whole genome shotgun (WGS) entry which is preliminary data.</text>
</comment>
<dbReference type="GO" id="GO:0032259">
    <property type="term" value="P:methylation"/>
    <property type="evidence" value="ECO:0007669"/>
    <property type="project" value="UniProtKB-KW"/>
</dbReference>
<dbReference type="SUPFAM" id="SSF53335">
    <property type="entry name" value="S-adenosyl-L-methionine-dependent methyltransferases"/>
    <property type="match status" value="1"/>
</dbReference>
<feature type="compositionally biased region" description="Acidic residues" evidence="4">
    <location>
        <begin position="259"/>
        <end position="271"/>
    </location>
</feature>
<reference evidence="6 7" key="1">
    <citation type="journal article" date="2016" name="DNA Res.">
        <title>The draft genome of MD-2 pineapple using hybrid error correction of long reads.</title>
        <authorList>
            <person name="Redwan R.M."/>
            <person name="Saidin A."/>
            <person name="Kumar S.V."/>
        </authorList>
    </citation>
    <scope>NUCLEOTIDE SEQUENCE [LARGE SCALE GENOMIC DNA]</scope>
    <source>
        <strain evidence="7">cv. MD2</strain>
        <tissue evidence="6">Leaf</tissue>
    </source>
</reference>
<keyword evidence="2 6" id="KW-0808">Transferase</keyword>
<evidence type="ECO:0000256" key="2">
    <source>
        <dbReference type="ARBA" id="ARBA00022679"/>
    </source>
</evidence>
<dbReference type="EMBL" id="LSRQ01001932">
    <property type="protein sequence ID" value="OAY76007.1"/>
    <property type="molecule type" value="Genomic_DNA"/>
</dbReference>
<evidence type="ECO:0000259" key="5">
    <source>
        <dbReference type="Pfam" id="PF00891"/>
    </source>
</evidence>
<protein>
    <submittedName>
        <fullName evidence="6">Trans-resveratrol di-O-methyltransferase</fullName>
    </submittedName>
</protein>
<evidence type="ECO:0000313" key="6">
    <source>
        <dbReference type="EMBL" id="OAY76007.1"/>
    </source>
</evidence>
<feature type="compositionally biased region" description="Low complexity" evidence="4">
    <location>
        <begin position="308"/>
        <end position="317"/>
    </location>
</feature>
<dbReference type="Proteomes" id="UP000092600">
    <property type="component" value="Unassembled WGS sequence"/>
</dbReference>
<evidence type="ECO:0000256" key="1">
    <source>
        <dbReference type="ARBA" id="ARBA00022603"/>
    </source>
</evidence>
<keyword evidence="3" id="KW-0949">S-adenosyl-L-methionine</keyword>
<dbReference type="AlphaFoldDB" id="A0A199VFW5"/>
<dbReference type="InterPro" id="IPR029063">
    <property type="entry name" value="SAM-dependent_MTases_sf"/>
</dbReference>
<accession>A0A199VFW5</accession>
<feature type="compositionally biased region" description="Acidic residues" evidence="4">
    <location>
        <begin position="237"/>
        <end position="251"/>
    </location>
</feature>
<dbReference type="PANTHER" id="PTHR11746">
    <property type="entry name" value="O-METHYLTRANSFERASE"/>
    <property type="match status" value="1"/>
</dbReference>
<dbReference type="PROSITE" id="PS51683">
    <property type="entry name" value="SAM_OMT_II"/>
    <property type="match status" value="1"/>
</dbReference>
<feature type="compositionally biased region" description="Basic residues" evidence="4">
    <location>
        <begin position="292"/>
        <end position="307"/>
    </location>
</feature>
<name>A0A199VFW5_ANACO</name>
<sequence length="348" mass="37302">MSADSILLMEVLTMECSHVFRGIWSIVDVGGGTGSAARTVATALPEVKCIVLDLPHAIDMVTEKATVNFVAADMFPYIPPADAVLLKWIMHDWGDDDCARILQCCKEAIPTKEDGGNVIIIHAVVNVSNSHHQSSKAQQYLDMVMMLNIEGLEREEHEDLAATRYIWATDTRSVIEVYLAITCCCLLPLHEVDVGLVEGVVGVEVVAGDLDDDGEGAGAEVPEGAVGVGGAELVGEEEEAAGGEEGVDGGDEVGGGVGEVDDVGGDDEVEGGPERGRWAGTRQWSWASLGARGRRGRLRRRLRRRAGRTGATSVRTTSRPRRTRPSPAGPQPEPSSMPRFPARRRRSA</sequence>
<organism evidence="6 7">
    <name type="scientific">Ananas comosus</name>
    <name type="common">Pineapple</name>
    <name type="synonym">Ananas ananas</name>
    <dbReference type="NCBI Taxonomy" id="4615"/>
    <lineage>
        <taxon>Eukaryota</taxon>
        <taxon>Viridiplantae</taxon>
        <taxon>Streptophyta</taxon>
        <taxon>Embryophyta</taxon>
        <taxon>Tracheophyta</taxon>
        <taxon>Spermatophyta</taxon>
        <taxon>Magnoliopsida</taxon>
        <taxon>Liliopsida</taxon>
        <taxon>Poales</taxon>
        <taxon>Bromeliaceae</taxon>
        <taxon>Bromelioideae</taxon>
        <taxon>Ananas</taxon>
    </lineage>
</organism>
<dbReference type="Pfam" id="PF00891">
    <property type="entry name" value="Methyltransf_2"/>
    <property type="match status" value="1"/>
</dbReference>